<dbReference type="Gene3D" id="2.60.120.330">
    <property type="entry name" value="B-lactam Antibiotic, Isopenicillin N Synthase, Chain"/>
    <property type="match status" value="1"/>
</dbReference>
<dbReference type="GO" id="GO:0046872">
    <property type="term" value="F:metal ion binding"/>
    <property type="evidence" value="ECO:0007669"/>
    <property type="project" value="UniProtKB-KW"/>
</dbReference>
<keyword evidence="2" id="KW-0560">Oxidoreductase</keyword>
<dbReference type="PANTHER" id="PTHR10209">
    <property type="entry name" value="OXIDOREDUCTASE, 2OG-FE II OXYGENASE FAMILY PROTEIN"/>
    <property type="match status" value="1"/>
</dbReference>
<evidence type="ECO:0000313" key="6">
    <source>
        <dbReference type="Proteomes" id="UP000236630"/>
    </source>
</evidence>
<dbReference type="EMBL" id="BDQV01000905">
    <property type="protein sequence ID" value="GAY68532.1"/>
    <property type="molecule type" value="Genomic_DNA"/>
</dbReference>
<dbReference type="Proteomes" id="UP000236630">
    <property type="component" value="Unassembled WGS sequence"/>
</dbReference>
<dbReference type="GO" id="GO:0016491">
    <property type="term" value="F:oxidoreductase activity"/>
    <property type="evidence" value="ECO:0007669"/>
    <property type="project" value="UniProtKB-KW"/>
</dbReference>
<evidence type="ECO:0000256" key="2">
    <source>
        <dbReference type="ARBA" id="ARBA00023002"/>
    </source>
</evidence>
<comment type="caution">
    <text evidence="5">The sequence shown here is derived from an EMBL/GenBank/DDBJ whole genome shotgun (WGS) entry which is preliminary data.</text>
</comment>
<proteinExistence type="predicted"/>
<protein>
    <recommendedName>
        <fullName evidence="4">Non-haem dioxygenase N-terminal domain-containing protein</fullName>
    </recommendedName>
</protein>
<keyword evidence="3" id="KW-0408">Iron</keyword>
<name>A0A2H5QV85_CITUN</name>
<gene>
    <name evidence="5" type="ORF">CUMW_264880</name>
</gene>
<dbReference type="InterPro" id="IPR027443">
    <property type="entry name" value="IPNS-like_sf"/>
</dbReference>
<feature type="domain" description="Non-haem dioxygenase N-terminal" evidence="4">
    <location>
        <begin position="56"/>
        <end position="131"/>
    </location>
</feature>
<dbReference type="AlphaFoldDB" id="A0A2H5QV85"/>
<keyword evidence="1" id="KW-0479">Metal-binding</keyword>
<dbReference type="SUPFAM" id="SSF51197">
    <property type="entry name" value="Clavaminate synthase-like"/>
    <property type="match status" value="1"/>
</dbReference>
<evidence type="ECO:0000256" key="3">
    <source>
        <dbReference type="ARBA" id="ARBA00023004"/>
    </source>
</evidence>
<evidence type="ECO:0000259" key="4">
    <source>
        <dbReference type="Pfam" id="PF14226"/>
    </source>
</evidence>
<dbReference type="PANTHER" id="PTHR10209:SF867">
    <property type="entry name" value="2-OXOGLUTARATE (2OG) AND FE(II)-DEPENDENT OXYGENASE SUPERFAMILY PROTEIN"/>
    <property type="match status" value="1"/>
</dbReference>
<dbReference type="InterPro" id="IPR026992">
    <property type="entry name" value="DIOX_N"/>
</dbReference>
<evidence type="ECO:0000256" key="1">
    <source>
        <dbReference type="ARBA" id="ARBA00022723"/>
    </source>
</evidence>
<sequence>MLVRAAAYHFDQGRSGNFSKLKLSLSASSNLKVKLLTGLKMADQNGLETKVSAALNCIDLSDPDIQKSAASLKQACMDSGFFYVINHGISKEFMDEIFAQSKKFFELPFDEKMKLWVERNRGYKQPLKNQFFDQETNQQGQQRFQSRHFSLTVFKF</sequence>
<reference evidence="5 6" key="1">
    <citation type="journal article" date="2017" name="Front. Genet.">
        <title>Draft sequencing of the heterozygous diploid genome of Satsuma (Citrus unshiu Marc.) using a hybrid assembly approach.</title>
        <authorList>
            <person name="Shimizu T."/>
            <person name="Tanizawa Y."/>
            <person name="Mochizuki T."/>
            <person name="Nagasaki H."/>
            <person name="Yoshioka T."/>
            <person name="Toyoda A."/>
            <person name="Fujiyama A."/>
            <person name="Kaminuma E."/>
            <person name="Nakamura Y."/>
        </authorList>
    </citation>
    <scope>NUCLEOTIDE SEQUENCE [LARGE SCALE GENOMIC DNA]</scope>
    <source>
        <strain evidence="6">cv. Miyagawa wase</strain>
    </source>
</reference>
<evidence type="ECO:0000313" key="5">
    <source>
        <dbReference type="EMBL" id="GAY68532.1"/>
    </source>
</evidence>
<accession>A0A2H5QV85</accession>
<dbReference type="Pfam" id="PF14226">
    <property type="entry name" value="DIOX_N"/>
    <property type="match status" value="1"/>
</dbReference>
<keyword evidence="6" id="KW-1185">Reference proteome</keyword>
<dbReference type="STRING" id="55188.A0A2H5QV85"/>
<organism evidence="5 6">
    <name type="scientific">Citrus unshiu</name>
    <name type="common">Satsuma mandarin</name>
    <name type="synonym">Citrus nobilis var. unshiu</name>
    <dbReference type="NCBI Taxonomy" id="55188"/>
    <lineage>
        <taxon>Eukaryota</taxon>
        <taxon>Viridiplantae</taxon>
        <taxon>Streptophyta</taxon>
        <taxon>Embryophyta</taxon>
        <taxon>Tracheophyta</taxon>
        <taxon>Spermatophyta</taxon>
        <taxon>Magnoliopsida</taxon>
        <taxon>eudicotyledons</taxon>
        <taxon>Gunneridae</taxon>
        <taxon>Pentapetalae</taxon>
        <taxon>rosids</taxon>
        <taxon>malvids</taxon>
        <taxon>Sapindales</taxon>
        <taxon>Rutaceae</taxon>
        <taxon>Aurantioideae</taxon>
        <taxon>Citrus</taxon>
    </lineage>
</organism>